<name>A0A0K2UZI6_LEPSM</name>
<dbReference type="EMBL" id="HACA01026312">
    <property type="protein sequence ID" value="CDW43673.1"/>
    <property type="molecule type" value="Transcribed_RNA"/>
</dbReference>
<sequence length="33" mass="3859">MTPTNTFANKRQVSHAKISSDINTDLRMKSYRF</sequence>
<accession>A0A0K2UZI6</accession>
<protein>
    <submittedName>
        <fullName evidence="1">Uncharacterized protein</fullName>
    </submittedName>
</protein>
<reference evidence="1" key="1">
    <citation type="submission" date="2014-05" db="EMBL/GenBank/DDBJ databases">
        <authorList>
            <person name="Chronopoulou M."/>
        </authorList>
    </citation>
    <scope>NUCLEOTIDE SEQUENCE</scope>
    <source>
        <tissue evidence="1">Whole organism</tissue>
    </source>
</reference>
<dbReference type="AlphaFoldDB" id="A0A0K2UZI6"/>
<proteinExistence type="predicted"/>
<organism evidence="1">
    <name type="scientific">Lepeophtheirus salmonis</name>
    <name type="common">Salmon louse</name>
    <name type="synonym">Caligus salmonis</name>
    <dbReference type="NCBI Taxonomy" id="72036"/>
    <lineage>
        <taxon>Eukaryota</taxon>
        <taxon>Metazoa</taxon>
        <taxon>Ecdysozoa</taxon>
        <taxon>Arthropoda</taxon>
        <taxon>Crustacea</taxon>
        <taxon>Multicrustacea</taxon>
        <taxon>Hexanauplia</taxon>
        <taxon>Copepoda</taxon>
        <taxon>Siphonostomatoida</taxon>
        <taxon>Caligidae</taxon>
        <taxon>Lepeophtheirus</taxon>
    </lineage>
</organism>
<evidence type="ECO:0000313" key="1">
    <source>
        <dbReference type="EMBL" id="CDW43673.1"/>
    </source>
</evidence>